<dbReference type="Gene3D" id="3.20.20.190">
    <property type="entry name" value="Phosphatidylinositol (PI) phosphodiesterase"/>
    <property type="match status" value="1"/>
</dbReference>
<gene>
    <name evidence="1" type="ORF">D5H78_13215</name>
</gene>
<dbReference type="EMBL" id="QZEZ01000006">
    <property type="protein sequence ID" value="RJK94783.1"/>
    <property type="molecule type" value="Genomic_DNA"/>
</dbReference>
<name>A0A3A3YXU9_9ACTN</name>
<sequence length="223" mass="23680">MIPAGGGAPLAIAHRAGNSLEGLHAALAAGADLVEADVWSHGGRLEVRHLKTAGPLPFLWDAWRVVPAWRPRLLLPEVLEAAAGGATFLLDLKGRTPDVGEHLAALLHEAAPGREVWVCSRLWPSLDRFLPLDWARVMVSARTGAEVGALRERVRRGDVDGVAVHRSHLSTGLVDELHRSVRLVTTWPVNDPGALERVAALGVSGVTTDDPGVLAALVAARRG</sequence>
<dbReference type="CDD" id="cd08556">
    <property type="entry name" value="GDPD"/>
    <property type="match status" value="1"/>
</dbReference>
<keyword evidence="2" id="KW-1185">Reference proteome</keyword>
<organism evidence="1 2">
    <name type="scientific">Vallicoccus soli</name>
    <dbReference type="NCBI Taxonomy" id="2339232"/>
    <lineage>
        <taxon>Bacteria</taxon>
        <taxon>Bacillati</taxon>
        <taxon>Actinomycetota</taxon>
        <taxon>Actinomycetes</taxon>
        <taxon>Motilibacterales</taxon>
        <taxon>Vallicoccaceae</taxon>
        <taxon>Vallicoccus</taxon>
    </lineage>
</organism>
<dbReference type="OrthoDB" id="3293878at2"/>
<evidence type="ECO:0000313" key="2">
    <source>
        <dbReference type="Proteomes" id="UP000265614"/>
    </source>
</evidence>
<evidence type="ECO:0000313" key="1">
    <source>
        <dbReference type="EMBL" id="RJK94783.1"/>
    </source>
</evidence>
<dbReference type="RefSeq" id="WP_119950965.1">
    <property type="nucleotide sequence ID" value="NZ_QZEZ01000006.1"/>
</dbReference>
<dbReference type="InterPro" id="IPR017946">
    <property type="entry name" value="PLC-like_Pdiesterase_TIM-brl"/>
</dbReference>
<proteinExistence type="predicted"/>
<dbReference type="SUPFAM" id="SSF51695">
    <property type="entry name" value="PLC-like phosphodiesterases"/>
    <property type="match status" value="1"/>
</dbReference>
<dbReference type="Proteomes" id="UP000265614">
    <property type="component" value="Unassembled WGS sequence"/>
</dbReference>
<reference evidence="1 2" key="1">
    <citation type="submission" date="2018-09" db="EMBL/GenBank/DDBJ databases">
        <title>YIM 75000 draft genome.</title>
        <authorList>
            <person name="Tang S."/>
            <person name="Feng Y."/>
        </authorList>
    </citation>
    <scope>NUCLEOTIDE SEQUENCE [LARGE SCALE GENOMIC DNA]</scope>
    <source>
        <strain evidence="1 2">YIM 75000</strain>
    </source>
</reference>
<dbReference type="PANTHER" id="PTHR46211:SF14">
    <property type="entry name" value="GLYCEROPHOSPHODIESTER PHOSPHODIESTERASE"/>
    <property type="match status" value="1"/>
</dbReference>
<dbReference type="AlphaFoldDB" id="A0A3A3YXU9"/>
<dbReference type="GO" id="GO:0006629">
    <property type="term" value="P:lipid metabolic process"/>
    <property type="evidence" value="ECO:0007669"/>
    <property type="project" value="InterPro"/>
</dbReference>
<protein>
    <submittedName>
        <fullName evidence="1">Glycerophosphodiester phosphodiesterase</fullName>
    </submittedName>
</protein>
<dbReference type="PANTHER" id="PTHR46211">
    <property type="entry name" value="GLYCEROPHOSPHORYL DIESTER PHOSPHODIESTERASE"/>
    <property type="match status" value="1"/>
</dbReference>
<accession>A0A3A3YXU9</accession>
<comment type="caution">
    <text evidence="1">The sequence shown here is derived from an EMBL/GenBank/DDBJ whole genome shotgun (WGS) entry which is preliminary data.</text>
</comment>
<dbReference type="GO" id="GO:0008081">
    <property type="term" value="F:phosphoric diester hydrolase activity"/>
    <property type="evidence" value="ECO:0007669"/>
    <property type="project" value="InterPro"/>
</dbReference>